<proteinExistence type="predicted"/>
<gene>
    <name evidence="1" type="ORF">H257_03373</name>
</gene>
<dbReference type="VEuPathDB" id="FungiDB:H257_03373"/>
<name>W4GWB3_APHAT</name>
<sequence length="233" mass="26120">MNANKSVAAGVIAGCATRTTTSPLVVGKILFQVKSQGVDTPRNKLGRTHHDQLIMVGRRMLLFRGRNWLKPPTKLQKSFASPIGISKLDRASTPHSRKSCKHSQYCDARYHENIQRYVGEGSSSYFHALLGSGLWKPISPSDTYAYFLDLDPRLLLGRVLACLRTRNVSTGEFPDVDRDELDAMLDYLKLNGVPSFLWVQSSSDARFHVDGFHQGRFIARSCQATIPVRRDVQ</sequence>
<dbReference type="AlphaFoldDB" id="W4GWB3"/>
<dbReference type="EMBL" id="KI913119">
    <property type="protein sequence ID" value="ETV84015.1"/>
    <property type="molecule type" value="Genomic_DNA"/>
</dbReference>
<protein>
    <submittedName>
        <fullName evidence="1">Uncharacterized protein</fullName>
    </submittedName>
</protein>
<reference evidence="1" key="1">
    <citation type="submission" date="2013-12" db="EMBL/GenBank/DDBJ databases">
        <title>The Genome Sequence of Aphanomyces astaci APO3.</title>
        <authorList>
            <consortium name="The Broad Institute Genomics Platform"/>
            <person name="Russ C."/>
            <person name="Tyler B."/>
            <person name="van West P."/>
            <person name="Dieguez-Uribeondo J."/>
            <person name="Young S.K."/>
            <person name="Zeng Q."/>
            <person name="Gargeya S."/>
            <person name="Fitzgerald M."/>
            <person name="Abouelleil A."/>
            <person name="Alvarado L."/>
            <person name="Chapman S.B."/>
            <person name="Gainer-Dewar J."/>
            <person name="Goldberg J."/>
            <person name="Griggs A."/>
            <person name="Gujja S."/>
            <person name="Hansen M."/>
            <person name="Howarth C."/>
            <person name="Imamovic A."/>
            <person name="Ireland A."/>
            <person name="Larimer J."/>
            <person name="McCowan C."/>
            <person name="Murphy C."/>
            <person name="Pearson M."/>
            <person name="Poon T.W."/>
            <person name="Priest M."/>
            <person name="Roberts A."/>
            <person name="Saif S."/>
            <person name="Shea T."/>
            <person name="Sykes S."/>
            <person name="Wortman J."/>
            <person name="Nusbaum C."/>
            <person name="Birren B."/>
        </authorList>
    </citation>
    <scope>NUCLEOTIDE SEQUENCE [LARGE SCALE GENOMIC DNA]</scope>
    <source>
        <strain evidence="1">APO3</strain>
    </source>
</reference>
<dbReference type="GeneID" id="20805369"/>
<dbReference type="RefSeq" id="XP_009825707.1">
    <property type="nucleotide sequence ID" value="XM_009827405.1"/>
</dbReference>
<organism evidence="1">
    <name type="scientific">Aphanomyces astaci</name>
    <name type="common">Crayfish plague agent</name>
    <dbReference type="NCBI Taxonomy" id="112090"/>
    <lineage>
        <taxon>Eukaryota</taxon>
        <taxon>Sar</taxon>
        <taxon>Stramenopiles</taxon>
        <taxon>Oomycota</taxon>
        <taxon>Saprolegniomycetes</taxon>
        <taxon>Saprolegniales</taxon>
        <taxon>Verrucalvaceae</taxon>
        <taxon>Aphanomyces</taxon>
    </lineage>
</organism>
<evidence type="ECO:0000313" key="1">
    <source>
        <dbReference type="EMBL" id="ETV84015.1"/>
    </source>
</evidence>
<accession>W4GWB3</accession>